<gene>
    <name evidence="17" type="ORF">APZ42_012850</name>
</gene>
<evidence type="ECO:0000256" key="3">
    <source>
        <dbReference type="ARBA" id="ARBA00012486"/>
    </source>
</evidence>
<dbReference type="InterPro" id="IPR023313">
    <property type="entry name" value="UBQ-conjugating_AS"/>
</dbReference>
<dbReference type="InterPro" id="IPR016135">
    <property type="entry name" value="UBQ-conjugating_enzyme/RWD"/>
</dbReference>
<evidence type="ECO:0000256" key="10">
    <source>
        <dbReference type="ARBA" id="ARBA00039892"/>
    </source>
</evidence>
<dbReference type="GO" id="GO:0005524">
    <property type="term" value="F:ATP binding"/>
    <property type="evidence" value="ECO:0007669"/>
    <property type="project" value="UniProtKB-KW"/>
</dbReference>
<dbReference type="AlphaFoldDB" id="A0A162REK3"/>
<evidence type="ECO:0000256" key="6">
    <source>
        <dbReference type="ARBA" id="ARBA00022741"/>
    </source>
</evidence>
<dbReference type="Gene3D" id="3.10.110.10">
    <property type="entry name" value="Ubiquitin Conjugating Enzyme"/>
    <property type="match status" value="1"/>
</dbReference>
<dbReference type="InterPro" id="IPR000608">
    <property type="entry name" value="UBC"/>
</dbReference>
<dbReference type="PROSITE" id="PS00183">
    <property type="entry name" value="UBC_1"/>
    <property type="match status" value="1"/>
</dbReference>
<dbReference type="PROSITE" id="PS50127">
    <property type="entry name" value="UBC_2"/>
    <property type="match status" value="1"/>
</dbReference>
<reference evidence="17 18" key="1">
    <citation type="submission" date="2016-03" db="EMBL/GenBank/DDBJ databases">
        <title>EvidentialGene: Evidence-directed Construction of Genes on Genomes.</title>
        <authorList>
            <person name="Gilbert D.G."/>
            <person name="Choi J.-H."/>
            <person name="Mockaitis K."/>
            <person name="Colbourne J."/>
            <person name="Pfrender M."/>
        </authorList>
    </citation>
    <scope>NUCLEOTIDE SEQUENCE [LARGE SCALE GENOMIC DNA]</scope>
    <source>
        <strain evidence="17 18">Xinb3</strain>
        <tissue evidence="17">Complete organism</tissue>
    </source>
</reference>
<accession>A0A162REK3</accession>
<evidence type="ECO:0000256" key="8">
    <source>
        <dbReference type="ARBA" id="ARBA00022840"/>
    </source>
</evidence>
<sequence>MASVSFENLAPQVSRQICKELQHLISDPPEGIKVILNEEDISDIQAIIDGPAGTPYACGHFRVKLVLGKDFPSGPPKGFFLTKIFHPNVSQQGEICVNTLKKDWKPDLGIKHIFLTIKCLLIVPNPESALNEEAGKLLLEHYEDYFQRAKMMTEIHAKINQHQSSIDTHLNEDTNLAEGPTASKKAATDRTVLADKKKPIVKDKKRTLKRSHLNSPWIWGVSWNHPVIKSHSWNLDNPSALSPHLIHVVGCVSCVSYNFSHSMRLCIFLVLLFVTWVRGQQPPDYGSNVTMLSKENSGIRTKRTVTSPTAHPSPERVVVLRKQTEVVSYAIRKLLSWEVQWFYVMARKSTAEVVVYLVVGVAVTFIIILIPLVLLVKILVPPLPIFAGKEITDGDKPDFSLPYWMDQTESSAYELEKKHKCCFNKNGREKRSVRCFPVTDKYPWDDPCAEDYRNHDYKLH</sequence>
<dbReference type="SMART" id="SM00212">
    <property type="entry name" value="UBCc"/>
    <property type="match status" value="1"/>
</dbReference>
<evidence type="ECO:0000256" key="7">
    <source>
        <dbReference type="ARBA" id="ARBA00022786"/>
    </source>
</evidence>
<dbReference type="InterPro" id="IPR050113">
    <property type="entry name" value="Ub_conjugating_enzyme"/>
</dbReference>
<evidence type="ECO:0000256" key="9">
    <source>
        <dbReference type="ARBA" id="ARBA00023306"/>
    </source>
</evidence>
<dbReference type="Proteomes" id="UP000076858">
    <property type="component" value="Unassembled WGS sequence"/>
</dbReference>
<evidence type="ECO:0000256" key="5">
    <source>
        <dbReference type="ARBA" id="ARBA00022679"/>
    </source>
</evidence>
<comment type="caution">
    <text evidence="17">The sequence shown here is derived from an EMBL/GenBank/DDBJ whole genome shotgun (WGS) entry which is preliminary data.</text>
</comment>
<dbReference type="Pfam" id="PF00179">
    <property type="entry name" value="UQ_con"/>
    <property type="match status" value="1"/>
</dbReference>
<proteinExistence type="predicted"/>
<dbReference type="EMBL" id="LRGB01000190">
    <property type="protein sequence ID" value="KZS20449.1"/>
    <property type="molecule type" value="Genomic_DNA"/>
</dbReference>
<evidence type="ECO:0000259" key="16">
    <source>
        <dbReference type="PROSITE" id="PS50127"/>
    </source>
</evidence>
<dbReference type="EC" id="2.3.2.23" evidence="3"/>
<dbReference type="CDD" id="cd23804">
    <property type="entry name" value="UBCc_UBE2S"/>
    <property type="match status" value="1"/>
</dbReference>
<dbReference type="GO" id="GO:0010458">
    <property type="term" value="P:exit from mitosis"/>
    <property type="evidence" value="ECO:0007669"/>
    <property type="project" value="UniProtKB-ARBA"/>
</dbReference>
<keyword evidence="15" id="KW-0472">Membrane</keyword>
<keyword evidence="9" id="KW-0131">Cell cycle</keyword>
<keyword evidence="7" id="KW-0833">Ubl conjugation pathway</keyword>
<dbReference type="FunFam" id="3.10.110.10:FF:000034">
    <property type="entry name" value="Ubiquitin-conjugating enzyme E2 S"/>
    <property type="match status" value="1"/>
</dbReference>
<organism evidence="17 18">
    <name type="scientific">Daphnia magna</name>
    <dbReference type="NCBI Taxonomy" id="35525"/>
    <lineage>
        <taxon>Eukaryota</taxon>
        <taxon>Metazoa</taxon>
        <taxon>Ecdysozoa</taxon>
        <taxon>Arthropoda</taxon>
        <taxon>Crustacea</taxon>
        <taxon>Branchiopoda</taxon>
        <taxon>Diplostraca</taxon>
        <taxon>Cladocera</taxon>
        <taxon>Anomopoda</taxon>
        <taxon>Daphniidae</taxon>
        <taxon>Daphnia</taxon>
    </lineage>
</organism>
<keyword evidence="18" id="KW-1185">Reference proteome</keyword>
<feature type="active site" description="Glycyl thioester intermediate" evidence="14">
    <location>
        <position position="96"/>
    </location>
</feature>
<keyword evidence="5" id="KW-0808">Transferase</keyword>
<evidence type="ECO:0000256" key="2">
    <source>
        <dbReference type="ARBA" id="ARBA00004906"/>
    </source>
</evidence>
<keyword evidence="4" id="KW-0132">Cell division</keyword>
<dbReference type="PANTHER" id="PTHR24067">
    <property type="entry name" value="UBIQUITIN-CONJUGATING ENZYME E2"/>
    <property type="match status" value="1"/>
</dbReference>
<evidence type="ECO:0000256" key="12">
    <source>
        <dbReference type="ARBA" id="ARBA00042314"/>
    </source>
</evidence>
<evidence type="ECO:0000313" key="17">
    <source>
        <dbReference type="EMBL" id="KZS20449.1"/>
    </source>
</evidence>
<keyword evidence="15" id="KW-1133">Transmembrane helix</keyword>
<keyword evidence="6" id="KW-0547">Nucleotide-binding</keyword>
<keyword evidence="15" id="KW-0812">Transmembrane</keyword>
<keyword evidence="8" id="KW-0067">ATP-binding</keyword>
<evidence type="ECO:0000256" key="4">
    <source>
        <dbReference type="ARBA" id="ARBA00022618"/>
    </source>
</evidence>
<evidence type="ECO:0000256" key="13">
    <source>
        <dbReference type="ARBA" id="ARBA00042399"/>
    </source>
</evidence>
<comment type="pathway">
    <text evidence="2">Protein modification; protein ubiquitination.</text>
</comment>
<evidence type="ECO:0000313" key="18">
    <source>
        <dbReference type="Proteomes" id="UP000076858"/>
    </source>
</evidence>
<dbReference type="SUPFAM" id="SSF54495">
    <property type="entry name" value="UBC-like"/>
    <property type="match status" value="1"/>
</dbReference>
<evidence type="ECO:0000256" key="15">
    <source>
        <dbReference type="SAM" id="Phobius"/>
    </source>
</evidence>
<dbReference type="GO" id="GO:0051301">
    <property type="term" value="P:cell division"/>
    <property type="evidence" value="ECO:0007669"/>
    <property type="project" value="UniProtKB-KW"/>
</dbReference>
<name>A0A162REK3_9CRUS</name>
<dbReference type="GO" id="GO:0031145">
    <property type="term" value="P:anaphase-promoting complex-dependent catabolic process"/>
    <property type="evidence" value="ECO:0007669"/>
    <property type="project" value="UniProtKB-ARBA"/>
</dbReference>
<dbReference type="GO" id="GO:0061631">
    <property type="term" value="F:ubiquitin conjugating enzyme activity"/>
    <property type="evidence" value="ECO:0007669"/>
    <property type="project" value="UniProtKB-EC"/>
</dbReference>
<dbReference type="STRING" id="35525.A0A162REK3"/>
<feature type="transmembrane region" description="Helical" evidence="15">
    <location>
        <begin position="353"/>
        <end position="376"/>
    </location>
</feature>
<protein>
    <recommendedName>
        <fullName evidence="10">Ubiquitin-conjugating enzyme E2 S</fullName>
        <ecNumber evidence="3">2.3.2.23</ecNumber>
    </recommendedName>
    <alternativeName>
        <fullName evidence="11">E2 ubiquitin-conjugating enzyme S</fullName>
    </alternativeName>
    <alternativeName>
        <fullName evidence="13">Ubiquitin carrier protein S</fullName>
    </alternativeName>
    <alternativeName>
        <fullName evidence="12">Ubiquitin-protein ligase S</fullName>
    </alternativeName>
</protein>
<comment type="catalytic activity">
    <reaction evidence="1">
        <text>S-ubiquitinyl-[E1 ubiquitin-activating enzyme]-L-cysteine + [E2 ubiquitin-conjugating enzyme]-L-cysteine = [E1 ubiquitin-activating enzyme]-L-cysteine + S-ubiquitinyl-[E2 ubiquitin-conjugating enzyme]-L-cysteine.</text>
        <dbReference type="EC" id="2.3.2.23"/>
    </reaction>
</comment>
<feature type="domain" description="UBC core" evidence="16">
    <location>
        <begin position="12"/>
        <end position="158"/>
    </location>
</feature>
<evidence type="ECO:0000256" key="11">
    <source>
        <dbReference type="ARBA" id="ARBA00041794"/>
    </source>
</evidence>
<dbReference type="OrthoDB" id="10069349at2759"/>
<evidence type="ECO:0000256" key="1">
    <source>
        <dbReference type="ARBA" id="ARBA00000485"/>
    </source>
</evidence>
<evidence type="ECO:0000256" key="14">
    <source>
        <dbReference type="PROSITE-ProRule" id="PRU10133"/>
    </source>
</evidence>